<evidence type="ECO:0000313" key="2">
    <source>
        <dbReference type="EMBL" id="MUH34982.1"/>
    </source>
</evidence>
<protein>
    <recommendedName>
        <fullName evidence="4">Secreted protein</fullName>
    </recommendedName>
</protein>
<evidence type="ECO:0000256" key="1">
    <source>
        <dbReference type="SAM" id="SignalP"/>
    </source>
</evidence>
<evidence type="ECO:0000313" key="3">
    <source>
        <dbReference type="Proteomes" id="UP000540519"/>
    </source>
</evidence>
<gene>
    <name evidence="2" type="ORF">D9O36_03945</name>
</gene>
<dbReference type="RefSeq" id="WP_155598928.1">
    <property type="nucleotide sequence ID" value="NZ_RCNR01000005.1"/>
</dbReference>
<feature type="signal peptide" evidence="1">
    <location>
        <begin position="1"/>
        <end position="22"/>
    </location>
</feature>
<dbReference type="OrthoDB" id="1148517at2"/>
<keyword evidence="3" id="KW-1185">Reference proteome</keyword>
<dbReference type="EMBL" id="RCNR01000005">
    <property type="protein sequence ID" value="MUH34982.1"/>
    <property type="molecule type" value="Genomic_DNA"/>
</dbReference>
<organism evidence="2 3">
    <name type="scientific">Zobellia amurskyensis</name>
    <dbReference type="NCBI Taxonomy" id="248905"/>
    <lineage>
        <taxon>Bacteria</taxon>
        <taxon>Pseudomonadati</taxon>
        <taxon>Bacteroidota</taxon>
        <taxon>Flavobacteriia</taxon>
        <taxon>Flavobacteriales</taxon>
        <taxon>Flavobacteriaceae</taxon>
        <taxon>Zobellia</taxon>
    </lineage>
</organism>
<accession>A0A7X2ZRD7</accession>
<feature type="chain" id="PRO_5031020715" description="Secreted protein" evidence="1">
    <location>
        <begin position="23"/>
        <end position="221"/>
    </location>
</feature>
<dbReference type="AlphaFoldDB" id="A0A7X2ZRD7"/>
<evidence type="ECO:0008006" key="4">
    <source>
        <dbReference type="Google" id="ProtNLM"/>
    </source>
</evidence>
<reference evidence="2 3" key="1">
    <citation type="journal article" date="2019" name="Mar. Drugs">
        <title>Comparative Genomics and CAZyme Genome Repertoires of Marine Zobellia amurskyensis KMM 3526(T) and Zobellia laminariae KMM 3676(T).</title>
        <authorList>
            <person name="Chernysheva N."/>
            <person name="Bystritskaya E."/>
            <person name="Stenkova A."/>
            <person name="Golovkin I."/>
            <person name="Nedashkovskaya O."/>
            <person name="Isaeva M."/>
        </authorList>
    </citation>
    <scope>NUCLEOTIDE SEQUENCE [LARGE SCALE GENOMIC DNA]</scope>
    <source>
        <strain evidence="2 3">KMM 3526</strain>
    </source>
</reference>
<sequence length="221" mass="24469">MIKNYSVLLFTVMLFSFSGMMAQTDIPQKKELKIETANKIDDNAEPNQGTSLKIPSVVDDQPQVDFDIAKRNPVKMIDDRELVQAGAGMKIDPKVGPRQPKEGSKQHFADMYLGDVKNNGKFVGIVCRDHEFVDGDRVKIYVNGDVADPNILLTGSFKGVNVDLKEGFNRIDFEALNVGSSPPNTAQINVYDDKGELIYANKWLLSEGSKATLIVTKEAED</sequence>
<dbReference type="Proteomes" id="UP000540519">
    <property type="component" value="Unassembled WGS sequence"/>
</dbReference>
<keyword evidence="1" id="KW-0732">Signal</keyword>
<name>A0A7X2ZRD7_9FLAO</name>
<comment type="caution">
    <text evidence="2">The sequence shown here is derived from an EMBL/GenBank/DDBJ whole genome shotgun (WGS) entry which is preliminary data.</text>
</comment>
<proteinExistence type="predicted"/>